<accession>A0ABS7CGW9</accession>
<comment type="caution">
    <text evidence="1">The sequence shown here is derived from an EMBL/GenBank/DDBJ whole genome shotgun (WGS) entry which is preliminary data.</text>
</comment>
<evidence type="ECO:0000313" key="2">
    <source>
        <dbReference type="Proteomes" id="UP001519887"/>
    </source>
</evidence>
<dbReference type="EMBL" id="JAHZIK010002049">
    <property type="protein sequence ID" value="MBW7460155.1"/>
    <property type="molecule type" value="Genomic_DNA"/>
</dbReference>
<dbReference type="Proteomes" id="UP001519887">
    <property type="component" value="Unassembled WGS sequence"/>
</dbReference>
<feature type="non-terminal residue" evidence="1">
    <location>
        <position position="1"/>
    </location>
</feature>
<organism evidence="1 2">
    <name type="scientific">Paenibacillus sepulcri</name>
    <dbReference type="NCBI Taxonomy" id="359917"/>
    <lineage>
        <taxon>Bacteria</taxon>
        <taxon>Bacillati</taxon>
        <taxon>Bacillota</taxon>
        <taxon>Bacilli</taxon>
        <taxon>Bacillales</taxon>
        <taxon>Paenibacillaceae</taxon>
        <taxon>Paenibacillus</taxon>
    </lineage>
</organism>
<feature type="non-terminal residue" evidence="1">
    <location>
        <position position="354"/>
    </location>
</feature>
<dbReference type="Pfam" id="PF26099">
    <property type="entry name" value="DUF8034"/>
    <property type="match status" value="2"/>
</dbReference>
<dbReference type="InterPro" id="IPR058347">
    <property type="entry name" value="DUF8034"/>
</dbReference>
<proteinExistence type="predicted"/>
<gene>
    <name evidence="1" type="ORF">K0U00_39445</name>
</gene>
<keyword evidence="2" id="KW-1185">Reference proteome</keyword>
<sequence>EIIRMMNERMARGDVPLNLNATGMVANAYLYSGQQQLRDWVLEYVDAWKERAETNGGIMPDNVGLSGIIGEYMDGKWWGGYYGWRWPHGFITIIEPLVNAASNAVLLTGDMERLNVARDQLDRNWELRKTVNGRSSVPYKHTDAGWTDYRPADPFIPIHLWFISMADEDLERIRRIGLDESSLEITIPGVSGTSAETNKSTKHYNGNTVPWFQYMQGNNPGYPERILDANYRLIGNQLHKMRSPEGDPEEWRSDGFNLEDLSSIHKWQEMCPVYFEGLLQTTLGAPMHISHGGLQHASVRYYDGVRQRPGLPEDVGALVESISSGSLMLQLVNLSLFERKEVIVQAGAFGEHRF</sequence>
<name>A0ABS7CGW9_9BACL</name>
<protein>
    <submittedName>
        <fullName evidence="1">Uncharacterized protein</fullName>
    </submittedName>
</protein>
<evidence type="ECO:0000313" key="1">
    <source>
        <dbReference type="EMBL" id="MBW7460155.1"/>
    </source>
</evidence>
<reference evidence="1 2" key="1">
    <citation type="submission" date="2021-07" db="EMBL/GenBank/DDBJ databases">
        <title>Paenibacillus radiodurans sp. nov., isolated from the southeastern edge of Tengger Desert.</title>
        <authorList>
            <person name="Zhang G."/>
        </authorList>
    </citation>
    <scope>NUCLEOTIDE SEQUENCE [LARGE SCALE GENOMIC DNA]</scope>
    <source>
        <strain evidence="1 2">CCM 7311</strain>
    </source>
</reference>